<dbReference type="Gene3D" id="3.40.1410.10">
    <property type="entry name" value="Chorismate lyase-like"/>
    <property type="match status" value="1"/>
</dbReference>
<feature type="domain" description="HTH gntR-type" evidence="4">
    <location>
        <begin position="8"/>
        <end position="76"/>
    </location>
</feature>
<dbReference type="InterPro" id="IPR000524">
    <property type="entry name" value="Tscrpt_reg_HTH_GntR"/>
</dbReference>
<organism evidence="5 6">
    <name type="scientific">Pseudotabrizicola sediminis</name>
    <dbReference type="NCBI Taxonomy" id="2486418"/>
    <lineage>
        <taxon>Bacteria</taxon>
        <taxon>Pseudomonadati</taxon>
        <taxon>Pseudomonadota</taxon>
        <taxon>Alphaproteobacteria</taxon>
        <taxon>Rhodobacterales</taxon>
        <taxon>Paracoccaceae</taxon>
        <taxon>Pseudotabrizicola</taxon>
    </lineage>
</organism>
<evidence type="ECO:0000313" key="5">
    <source>
        <dbReference type="EMBL" id="TGD43234.1"/>
    </source>
</evidence>
<accession>A0ABY2KL75</accession>
<gene>
    <name evidence="5" type="primary">phnF</name>
    <name evidence="5" type="ORF">EEB11_10470</name>
</gene>
<dbReference type="PROSITE" id="PS50949">
    <property type="entry name" value="HTH_GNTR"/>
    <property type="match status" value="1"/>
</dbReference>
<dbReference type="SMART" id="SM00866">
    <property type="entry name" value="UTRA"/>
    <property type="match status" value="1"/>
</dbReference>
<dbReference type="Gene3D" id="1.10.10.10">
    <property type="entry name" value="Winged helix-like DNA-binding domain superfamily/Winged helix DNA-binding domain"/>
    <property type="match status" value="1"/>
</dbReference>
<dbReference type="Pfam" id="PF00392">
    <property type="entry name" value="GntR"/>
    <property type="match status" value="1"/>
</dbReference>
<dbReference type="RefSeq" id="WP_135431068.1">
    <property type="nucleotide sequence ID" value="NZ_RPEM01000006.1"/>
</dbReference>
<proteinExistence type="predicted"/>
<comment type="caution">
    <text evidence="5">The sequence shown here is derived from an EMBL/GenBank/DDBJ whole genome shotgun (WGS) entry which is preliminary data.</text>
</comment>
<dbReference type="InterPro" id="IPR036388">
    <property type="entry name" value="WH-like_DNA-bd_sf"/>
</dbReference>
<dbReference type="InterPro" id="IPR050679">
    <property type="entry name" value="Bact_HTH_transcr_reg"/>
</dbReference>
<evidence type="ECO:0000313" key="6">
    <source>
        <dbReference type="Proteomes" id="UP000297741"/>
    </source>
</evidence>
<keyword evidence="2" id="KW-0238">DNA-binding</keyword>
<evidence type="ECO:0000256" key="1">
    <source>
        <dbReference type="ARBA" id="ARBA00023015"/>
    </source>
</evidence>
<evidence type="ECO:0000256" key="3">
    <source>
        <dbReference type="ARBA" id="ARBA00023163"/>
    </source>
</evidence>
<dbReference type="InterPro" id="IPR036390">
    <property type="entry name" value="WH_DNA-bd_sf"/>
</dbReference>
<dbReference type="InterPro" id="IPR011663">
    <property type="entry name" value="UTRA"/>
</dbReference>
<dbReference type="Pfam" id="PF07702">
    <property type="entry name" value="UTRA"/>
    <property type="match status" value="1"/>
</dbReference>
<dbReference type="Proteomes" id="UP000297741">
    <property type="component" value="Unassembled WGS sequence"/>
</dbReference>
<dbReference type="InterPro" id="IPR028978">
    <property type="entry name" value="Chorismate_lyase_/UTRA_dom_sf"/>
</dbReference>
<keyword evidence="1" id="KW-0805">Transcription regulation</keyword>
<reference evidence="5 6" key="1">
    <citation type="submission" date="2018-11" db="EMBL/GenBank/DDBJ databases">
        <title>Tabrizicola sp. isolated from sediment of alpine lake.</title>
        <authorList>
            <person name="Liu Z."/>
        </authorList>
    </citation>
    <scope>NUCLEOTIDE SEQUENCE [LARGE SCALE GENOMIC DNA]</scope>
    <source>
        <strain evidence="5 6">DRYC-M-16</strain>
    </source>
</reference>
<sequence length="243" mass="26060">MTDPTTRTALWTSIAETLSVEIARGHYRPGDKLPTESQLSARFGVNRHTVRHAVQSLVQAGTLHSRRGSGVYVMVQPTEYPLGLRVRFHQNITASGRTASRQINRLETRACDAVEAEALGLAPGAPVHVVEGVSMADGQPVATFRSVFPAERFPDLLTHAAENPSITAALSACGLSDYTRRATKITARLATAVQAVALRLAEGAAILRSEAVNTDLSGQPVEYGLTWFAGDRVTLTHTPDSPP</sequence>
<dbReference type="PRINTS" id="PR00035">
    <property type="entry name" value="HTHGNTR"/>
</dbReference>
<evidence type="ECO:0000259" key="4">
    <source>
        <dbReference type="PROSITE" id="PS50949"/>
    </source>
</evidence>
<dbReference type="SMART" id="SM00345">
    <property type="entry name" value="HTH_GNTR"/>
    <property type="match status" value="1"/>
</dbReference>
<protein>
    <submittedName>
        <fullName evidence="5">Phosphonate metabolism transcriptional regulator PhnF</fullName>
    </submittedName>
</protein>
<dbReference type="SUPFAM" id="SSF46785">
    <property type="entry name" value="Winged helix' DNA-binding domain"/>
    <property type="match status" value="1"/>
</dbReference>
<dbReference type="EMBL" id="RPEM01000006">
    <property type="protein sequence ID" value="TGD43234.1"/>
    <property type="molecule type" value="Genomic_DNA"/>
</dbReference>
<keyword evidence="6" id="KW-1185">Reference proteome</keyword>
<name>A0ABY2KL75_9RHOB</name>
<evidence type="ECO:0000256" key="2">
    <source>
        <dbReference type="ARBA" id="ARBA00023125"/>
    </source>
</evidence>
<dbReference type="PANTHER" id="PTHR44846:SF1">
    <property type="entry name" value="MANNOSYL-D-GLYCERATE TRANSPORT_METABOLISM SYSTEM REPRESSOR MNGR-RELATED"/>
    <property type="match status" value="1"/>
</dbReference>
<dbReference type="PANTHER" id="PTHR44846">
    <property type="entry name" value="MANNOSYL-D-GLYCERATE TRANSPORT/METABOLISM SYSTEM REPRESSOR MNGR-RELATED"/>
    <property type="match status" value="1"/>
</dbReference>
<keyword evidence="3" id="KW-0804">Transcription</keyword>
<dbReference type="CDD" id="cd07377">
    <property type="entry name" value="WHTH_GntR"/>
    <property type="match status" value="1"/>
</dbReference>
<dbReference type="SUPFAM" id="SSF64288">
    <property type="entry name" value="Chorismate lyase-like"/>
    <property type="match status" value="1"/>
</dbReference>